<feature type="domain" description="HTH crp-type" evidence="5">
    <location>
        <begin position="148"/>
        <end position="222"/>
    </location>
</feature>
<dbReference type="InterPro" id="IPR036390">
    <property type="entry name" value="WH_DNA-bd_sf"/>
</dbReference>
<keyword evidence="7" id="KW-1185">Reference proteome</keyword>
<name>A0A1M5CA91_9GAMM</name>
<dbReference type="InterPro" id="IPR018490">
    <property type="entry name" value="cNMP-bd_dom_sf"/>
</dbReference>
<evidence type="ECO:0000256" key="3">
    <source>
        <dbReference type="ARBA" id="ARBA00023163"/>
    </source>
</evidence>
<gene>
    <name evidence="6" type="ORF">SAMN02745148_02859</name>
</gene>
<dbReference type="PROSITE" id="PS50042">
    <property type="entry name" value="CNMP_BINDING_3"/>
    <property type="match status" value="1"/>
</dbReference>
<keyword evidence="6" id="KW-0808">Transferase</keyword>
<protein>
    <submittedName>
        <fullName evidence="6">cAMP-binding domain of CRP or a regulatory subunit of cAMP-dependent protein kinases</fullName>
    </submittedName>
</protein>
<evidence type="ECO:0000313" key="6">
    <source>
        <dbReference type="EMBL" id="SHF51673.1"/>
    </source>
</evidence>
<dbReference type="Gene3D" id="2.60.120.10">
    <property type="entry name" value="Jelly Rolls"/>
    <property type="match status" value="1"/>
</dbReference>
<dbReference type="Pfam" id="PF13545">
    <property type="entry name" value="HTH_Crp_2"/>
    <property type="match status" value="1"/>
</dbReference>
<accession>A0A1M5CA91</accession>
<dbReference type="Gene3D" id="1.10.10.10">
    <property type="entry name" value="Winged helix-like DNA-binding domain superfamily/Winged helix DNA-binding domain"/>
    <property type="match status" value="1"/>
</dbReference>
<proteinExistence type="predicted"/>
<dbReference type="CDD" id="cd00038">
    <property type="entry name" value="CAP_ED"/>
    <property type="match status" value="1"/>
</dbReference>
<organism evidence="6 7">
    <name type="scientific">Modicisalibacter ilicicola DSM 19980</name>
    <dbReference type="NCBI Taxonomy" id="1121942"/>
    <lineage>
        <taxon>Bacteria</taxon>
        <taxon>Pseudomonadati</taxon>
        <taxon>Pseudomonadota</taxon>
        <taxon>Gammaproteobacteria</taxon>
        <taxon>Oceanospirillales</taxon>
        <taxon>Halomonadaceae</taxon>
        <taxon>Modicisalibacter</taxon>
    </lineage>
</organism>
<dbReference type="PROSITE" id="PS51063">
    <property type="entry name" value="HTH_CRP_2"/>
    <property type="match status" value="1"/>
</dbReference>
<evidence type="ECO:0000256" key="2">
    <source>
        <dbReference type="ARBA" id="ARBA00023125"/>
    </source>
</evidence>
<keyword evidence="2" id="KW-0238">DNA-binding</keyword>
<dbReference type="InterPro" id="IPR012318">
    <property type="entry name" value="HTH_CRP"/>
</dbReference>
<keyword evidence="6" id="KW-0418">Kinase</keyword>
<keyword evidence="3" id="KW-0804">Transcription</keyword>
<dbReference type="InterPro" id="IPR014710">
    <property type="entry name" value="RmlC-like_jellyroll"/>
</dbReference>
<dbReference type="GO" id="GO:0016301">
    <property type="term" value="F:kinase activity"/>
    <property type="evidence" value="ECO:0007669"/>
    <property type="project" value="UniProtKB-KW"/>
</dbReference>
<dbReference type="SUPFAM" id="SSF51206">
    <property type="entry name" value="cAMP-binding domain-like"/>
    <property type="match status" value="1"/>
</dbReference>
<evidence type="ECO:0000313" key="7">
    <source>
        <dbReference type="Proteomes" id="UP000184346"/>
    </source>
</evidence>
<reference evidence="6 7" key="1">
    <citation type="submission" date="2016-11" db="EMBL/GenBank/DDBJ databases">
        <authorList>
            <person name="Jaros S."/>
            <person name="Januszkiewicz K."/>
            <person name="Wedrychowicz H."/>
        </authorList>
    </citation>
    <scope>NUCLEOTIDE SEQUENCE [LARGE SCALE GENOMIC DNA]</scope>
    <source>
        <strain evidence="6 7">DSM 19980</strain>
    </source>
</reference>
<evidence type="ECO:0000256" key="1">
    <source>
        <dbReference type="ARBA" id="ARBA00023015"/>
    </source>
</evidence>
<evidence type="ECO:0000259" key="4">
    <source>
        <dbReference type="PROSITE" id="PS50042"/>
    </source>
</evidence>
<sequence length="253" mass="28949">MTQQASAILSNLGRFFSLNDQERSLLLDLEKSRYSMADKTVLWQAQDKVDQLYVIQSGWVCTYRDNLDGERQIIDVFIPGDIVGLRDVTFAKHRTSARMLTRGMVSMFHHRCIVDIADASTALTMALLASIARQEAMLNERMLMTIHRSARSRIMHFILETHTRLNKLHPTSLQQFFLPLTQGMLGEVLGLTVVHVNRTLMSLEREGILVKHRQHIEILDEVRLVEEAGFDDDYLSDEMDGLKEHLGLIMARG</sequence>
<feature type="domain" description="Cyclic nucleotide-binding" evidence="4">
    <location>
        <begin position="14"/>
        <end position="96"/>
    </location>
</feature>
<dbReference type="RefSeq" id="WP_072824046.1">
    <property type="nucleotide sequence ID" value="NZ_FQUJ01000013.1"/>
</dbReference>
<evidence type="ECO:0000259" key="5">
    <source>
        <dbReference type="PROSITE" id="PS51063"/>
    </source>
</evidence>
<keyword evidence="1" id="KW-0805">Transcription regulation</keyword>
<dbReference type="SUPFAM" id="SSF46785">
    <property type="entry name" value="Winged helix' DNA-binding domain"/>
    <property type="match status" value="1"/>
</dbReference>
<dbReference type="EMBL" id="FQUJ01000013">
    <property type="protein sequence ID" value="SHF51673.1"/>
    <property type="molecule type" value="Genomic_DNA"/>
</dbReference>
<dbReference type="SMART" id="SM00419">
    <property type="entry name" value="HTH_CRP"/>
    <property type="match status" value="1"/>
</dbReference>
<dbReference type="OrthoDB" id="9126850at2"/>
<dbReference type="Proteomes" id="UP000184346">
    <property type="component" value="Unassembled WGS sequence"/>
</dbReference>
<dbReference type="InterPro" id="IPR036388">
    <property type="entry name" value="WH-like_DNA-bd_sf"/>
</dbReference>
<dbReference type="AlphaFoldDB" id="A0A1M5CA91"/>
<dbReference type="InterPro" id="IPR000595">
    <property type="entry name" value="cNMP-bd_dom"/>
</dbReference>
<dbReference type="Pfam" id="PF00027">
    <property type="entry name" value="cNMP_binding"/>
    <property type="match status" value="1"/>
</dbReference>
<dbReference type="GO" id="GO:0006355">
    <property type="term" value="P:regulation of DNA-templated transcription"/>
    <property type="evidence" value="ECO:0007669"/>
    <property type="project" value="InterPro"/>
</dbReference>
<dbReference type="STRING" id="1121942.SAMN02745148_02859"/>
<dbReference type="GO" id="GO:0003677">
    <property type="term" value="F:DNA binding"/>
    <property type="evidence" value="ECO:0007669"/>
    <property type="project" value="UniProtKB-KW"/>
</dbReference>